<sequence>MARKQLMEDIDSIVEDIANYSVNTDDSKYVLAEKLCDAVYKHLPTPKVPHGTQIIYWRFVDLPPK</sequence>
<organism evidence="1 2">
    <name type="scientific">Alteromonas australica</name>
    <dbReference type="NCBI Taxonomy" id="589873"/>
    <lineage>
        <taxon>Bacteria</taxon>
        <taxon>Pseudomonadati</taxon>
        <taxon>Pseudomonadota</taxon>
        <taxon>Gammaproteobacteria</taxon>
        <taxon>Alteromonadales</taxon>
        <taxon>Alteromonadaceae</taxon>
        <taxon>Alteromonas/Salinimonas group</taxon>
        <taxon>Alteromonas</taxon>
    </lineage>
</organism>
<proteinExistence type="predicted"/>
<dbReference type="EMBL" id="DNAN01000166">
    <property type="protein sequence ID" value="HAW75046.1"/>
    <property type="molecule type" value="Genomic_DNA"/>
</dbReference>
<name>A0A350P179_9ALTE</name>
<comment type="caution">
    <text evidence="1">The sequence shown here is derived from an EMBL/GenBank/DDBJ whole genome shotgun (WGS) entry which is preliminary data.</text>
</comment>
<dbReference type="Proteomes" id="UP000263517">
    <property type="component" value="Unassembled WGS sequence"/>
</dbReference>
<evidence type="ECO:0000313" key="2">
    <source>
        <dbReference type="Proteomes" id="UP000263517"/>
    </source>
</evidence>
<dbReference type="AlphaFoldDB" id="A0A350P179"/>
<evidence type="ECO:0000313" key="1">
    <source>
        <dbReference type="EMBL" id="HAW75046.1"/>
    </source>
</evidence>
<gene>
    <name evidence="1" type="ORF">DCW74_04830</name>
</gene>
<accession>A0A350P179</accession>
<reference evidence="1 2" key="1">
    <citation type="journal article" date="2018" name="Nat. Biotechnol.">
        <title>A standardized bacterial taxonomy based on genome phylogeny substantially revises the tree of life.</title>
        <authorList>
            <person name="Parks D.H."/>
            <person name="Chuvochina M."/>
            <person name="Waite D.W."/>
            <person name="Rinke C."/>
            <person name="Skarshewski A."/>
            <person name="Chaumeil P.A."/>
            <person name="Hugenholtz P."/>
        </authorList>
    </citation>
    <scope>NUCLEOTIDE SEQUENCE [LARGE SCALE GENOMIC DNA]</scope>
    <source>
        <strain evidence="1">UBA11978</strain>
    </source>
</reference>
<protein>
    <submittedName>
        <fullName evidence="1">Uncharacterized protein</fullName>
    </submittedName>
</protein>